<evidence type="ECO:0000313" key="7">
    <source>
        <dbReference type="Proteomes" id="UP000266206"/>
    </source>
</evidence>
<dbReference type="AlphaFoldDB" id="A0A3A1YV37"/>
<dbReference type="Gene3D" id="3.40.50.300">
    <property type="entry name" value="P-loop containing nucleotide triphosphate hydrolases"/>
    <property type="match status" value="1"/>
</dbReference>
<keyword evidence="2" id="KW-0472">Membrane</keyword>
<dbReference type="CDD" id="cd03219">
    <property type="entry name" value="ABC_Mj1267_LivG_branched"/>
    <property type="match status" value="1"/>
</dbReference>
<keyword evidence="3" id="KW-0547">Nucleotide-binding</keyword>
<dbReference type="GO" id="GO:1903806">
    <property type="term" value="P:L-isoleucine import across plasma membrane"/>
    <property type="evidence" value="ECO:0007669"/>
    <property type="project" value="TreeGrafter"/>
</dbReference>
<dbReference type="GO" id="GO:0005524">
    <property type="term" value="F:ATP binding"/>
    <property type="evidence" value="ECO:0007669"/>
    <property type="project" value="UniProtKB-KW"/>
</dbReference>
<dbReference type="Proteomes" id="UP000266206">
    <property type="component" value="Unassembled WGS sequence"/>
</dbReference>
<dbReference type="SUPFAM" id="SSF52540">
    <property type="entry name" value="P-loop containing nucleoside triphosphate hydrolases"/>
    <property type="match status" value="1"/>
</dbReference>
<dbReference type="GO" id="GO:0015188">
    <property type="term" value="F:L-isoleucine transmembrane transporter activity"/>
    <property type="evidence" value="ECO:0007669"/>
    <property type="project" value="TreeGrafter"/>
</dbReference>
<accession>A0A3A1YV37</accession>
<evidence type="ECO:0000256" key="4">
    <source>
        <dbReference type="ARBA" id="ARBA00022840"/>
    </source>
</evidence>
<keyword evidence="2" id="KW-1003">Cell membrane</keyword>
<gene>
    <name evidence="6" type="ORF">CJP73_05385</name>
</gene>
<dbReference type="EMBL" id="NQYH01000003">
    <property type="protein sequence ID" value="RIY41415.1"/>
    <property type="molecule type" value="Genomic_DNA"/>
</dbReference>
<dbReference type="InterPro" id="IPR003593">
    <property type="entry name" value="AAA+_ATPase"/>
</dbReference>
<dbReference type="OrthoDB" id="8996487at2"/>
<dbReference type="GO" id="GO:0016887">
    <property type="term" value="F:ATP hydrolysis activity"/>
    <property type="evidence" value="ECO:0007669"/>
    <property type="project" value="InterPro"/>
</dbReference>
<dbReference type="PROSITE" id="PS50893">
    <property type="entry name" value="ABC_TRANSPORTER_2"/>
    <property type="match status" value="1"/>
</dbReference>
<dbReference type="InterPro" id="IPR051120">
    <property type="entry name" value="ABC_AA/LPS_Transport"/>
</dbReference>
<reference evidence="6 7" key="1">
    <citation type="submission" date="2017-08" db="EMBL/GenBank/DDBJ databases">
        <title>Pusillimonas indicus sp. nov., a member of the family Alcaligenaceae isolated from surface seawater.</title>
        <authorList>
            <person name="Li J."/>
        </authorList>
    </citation>
    <scope>NUCLEOTIDE SEQUENCE [LARGE SCALE GENOMIC DNA]</scope>
    <source>
        <strain evidence="6 7">L52-1-41</strain>
    </source>
</reference>
<dbReference type="PANTHER" id="PTHR45772:SF7">
    <property type="entry name" value="AMINO ACID ABC TRANSPORTER ATP-BINDING PROTEIN"/>
    <property type="match status" value="1"/>
</dbReference>
<dbReference type="GO" id="GO:1903805">
    <property type="term" value="P:L-valine import across plasma membrane"/>
    <property type="evidence" value="ECO:0007669"/>
    <property type="project" value="TreeGrafter"/>
</dbReference>
<keyword evidence="4 6" id="KW-0067">ATP-binding</keyword>
<dbReference type="GO" id="GO:0015192">
    <property type="term" value="F:L-phenylalanine transmembrane transporter activity"/>
    <property type="evidence" value="ECO:0007669"/>
    <property type="project" value="TreeGrafter"/>
</dbReference>
<evidence type="ECO:0000256" key="1">
    <source>
        <dbReference type="ARBA" id="ARBA00022448"/>
    </source>
</evidence>
<name>A0A3A1YV37_9BURK</name>
<evidence type="ECO:0000256" key="3">
    <source>
        <dbReference type="ARBA" id="ARBA00022741"/>
    </source>
</evidence>
<dbReference type="RefSeq" id="WP_119515719.1">
    <property type="nucleotide sequence ID" value="NZ_NQYH01000003.1"/>
</dbReference>
<dbReference type="GO" id="GO:0005886">
    <property type="term" value="C:plasma membrane"/>
    <property type="evidence" value="ECO:0007669"/>
    <property type="project" value="TreeGrafter"/>
</dbReference>
<dbReference type="InterPro" id="IPR003439">
    <property type="entry name" value="ABC_transporter-like_ATP-bd"/>
</dbReference>
<sequence>MSLIQLEGVSKNFGGLRALAEISMTVDEGKILGIMGANGAGKTTLFNVIAGYLPPTTGNVLLEGKSLLGLRPDQVCRRGIARTFQIVKPFQNLTVMENLLTAAMFGSVLIRNRQQAVAHCQTVLKDLGMSNLADTPAHALTLSKQKKLELARAISTGCKVVMLDEVMAGLTPPEVSEMLGIIREQHHSRKLTILIIEHVMRALMQLSDRIVVLHHGERIAMGTPQEIADNSRVHEVYFGEQK</sequence>
<comment type="caution">
    <text evidence="6">The sequence shown here is derived from an EMBL/GenBank/DDBJ whole genome shotgun (WGS) entry which is preliminary data.</text>
</comment>
<evidence type="ECO:0000256" key="2">
    <source>
        <dbReference type="ARBA" id="ARBA00022475"/>
    </source>
</evidence>
<evidence type="ECO:0000259" key="5">
    <source>
        <dbReference type="PROSITE" id="PS50893"/>
    </source>
</evidence>
<dbReference type="Pfam" id="PF12399">
    <property type="entry name" value="BCA_ABC_TP_C"/>
    <property type="match status" value="1"/>
</dbReference>
<feature type="domain" description="ABC transporter" evidence="5">
    <location>
        <begin position="4"/>
        <end position="240"/>
    </location>
</feature>
<organism evidence="6 7">
    <name type="scientific">Neopusillimonas maritima</name>
    <dbReference type="NCBI Taxonomy" id="2026239"/>
    <lineage>
        <taxon>Bacteria</taxon>
        <taxon>Pseudomonadati</taxon>
        <taxon>Pseudomonadota</taxon>
        <taxon>Betaproteobacteria</taxon>
        <taxon>Burkholderiales</taxon>
        <taxon>Alcaligenaceae</taxon>
        <taxon>Neopusillimonas</taxon>
    </lineage>
</organism>
<dbReference type="PANTHER" id="PTHR45772">
    <property type="entry name" value="CONSERVED COMPONENT OF ABC TRANSPORTER FOR NATURAL AMINO ACIDS-RELATED"/>
    <property type="match status" value="1"/>
</dbReference>
<dbReference type="GO" id="GO:0005304">
    <property type="term" value="F:L-valine transmembrane transporter activity"/>
    <property type="evidence" value="ECO:0007669"/>
    <property type="project" value="TreeGrafter"/>
</dbReference>
<dbReference type="GO" id="GO:0042941">
    <property type="term" value="P:D-alanine transmembrane transport"/>
    <property type="evidence" value="ECO:0007669"/>
    <property type="project" value="TreeGrafter"/>
</dbReference>
<proteinExistence type="predicted"/>
<protein>
    <submittedName>
        <fullName evidence="6">ABC transporter ATP-binding protein</fullName>
    </submittedName>
</protein>
<dbReference type="Pfam" id="PF00005">
    <property type="entry name" value="ABC_tran"/>
    <property type="match status" value="1"/>
</dbReference>
<dbReference type="InterPro" id="IPR032823">
    <property type="entry name" value="BCA_ABC_TP_C"/>
</dbReference>
<dbReference type="InterPro" id="IPR027417">
    <property type="entry name" value="P-loop_NTPase"/>
</dbReference>
<dbReference type="GO" id="GO:0015808">
    <property type="term" value="P:L-alanine transport"/>
    <property type="evidence" value="ECO:0007669"/>
    <property type="project" value="TreeGrafter"/>
</dbReference>
<evidence type="ECO:0000313" key="6">
    <source>
        <dbReference type="EMBL" id="RIY41415.1"/>
    </source>
</evidence>
<keyword evidence="1" id="KW-0813">Transport</keyword>
<dbReference type="SMART" id="SM00382">
    <property type="entry name" value="AAA"/>
    <property type="match status" value="1"/>
</dbReference>